<evidence type="ECO:0000313" key="5">
    <source>
        <dbReference type="EMBL" id="KAJ0985447.1"/>
    </source>
</evidence>
<reference evidence="5" key="1">
    <citation type="submission" date="2021-03" db="EMBL/GenBank/DDBJ databases">
        <authorList>
            <person name="Li Z."/>
            <person name="Yang C."/>
        </authorList>
    </citation>
    <scope>NUCLEOTIDE SEQUENCE</scope>
    <source>
        <strain evidence="5">Dzin_1.0</strain>
        <tissue evidence="5">Leaf</tissue>
    </source>
</reference>
<evidence type="ECO:0000256" key="2">
    <source>
        <dbReference type="SAM" id="MobiDB-lite"/>
    </source>
</evidence>
<evidence type="ECO:0000256" key="1">
    <source>
        <dbReference type="SAM" id="Coils"/>
    </source>
</evidence>
<evidence type="ECO:0000313" key="6">
    <source>
        <dbReference type="Proteomes" id="UP001085076"/>
    </source>
</evidence>
<evidence type="ECO:0000259" key="3">
    <source>
        <dbReference type="Pfam" id="PF04859"/>
    </source>
</evidence>
<dbReference type="Pfam" id="PF04859">
    <property type="entry name" value="DUF641"/>
    <property type="match status" value="1"/>
</dbReference>
<reference evidence="5" key="2">
    <citation type="journal article" date="2022" name="Hortic Res">
        <title>The genome of Dioscorea zingiberensis sheds light on the biosynthesis, origin and evolution of the medicinally important diosgenin saponins.</title>
        <authorList>
            <person name="Li Y."/>
            <person name="Tan C."/>
            <person name="Li Z."/>
            <person name="Guo J."/>
            <person name="Li S."/>
            <person name="Chen X."/>
            <person name="Wang C."/>
            <person name="Dai X."/>
            <person name="Yang H."/>
            <person name="Song W."/>
            <person name="Hou L."/>
            <person name="Xu J."/>
            <person name="Tong Z."/>
            <person name="Xu A."/>
            <person name="Yuan X."/>
            <person name="Wang W."/>
            <person name="Yang Q."/>
            <person name="Chen L."/>
            <person name="Sun Z."/>
            <person name="Wang K."/>
            <person name="Pan B."/>
            <person name="Chen J."/>
            <person name="Bao Y."/>
            <person name="Liu F."/>
            <person name="Qi X."/>
            <person name="Gang D.R."/>
            <person name="Wen J."/>
            <person name="Li J."/>
        </authorList>
    </citation>
    <scope>NUCLEOTIDE SEQUENCE</scope>
    <source>
        <strain evidence="5">Dzin_1.0</strain>
    </source>
</reference>
<dbReference type="PANTHER" id="PTHR31161">
    <property type="entry name" value="PROTEIN GRAVITROPIC IN THE LIGHT 1"/>
    <property type="match status" value="1"/>
</dbReference>
<dbReference type="InterPro" id="IPR056813">
    <property type="entry name" value="GIL1_IRKI_C"/>
</dbReference>
<dbReference type="Proteomes" id="UP001085076">
    <property type="component" value="Miscellaneous, Linkage group lg01"/>
</dbReference>
<feature type="domain" description="GIL1/IRKI C-terminal" evidence="4">
    <location>
        <begin position="360"/>
        <end position="411"/>
    </location>
</feature>
<dbReference type="GO" id="GO:0009639">
    <property type="term" value="P:response to red or far red light"/>
    <property type="evidence" value="ECO:0007669"/>
    <property type="project" value="InterPro"/>
</dbReference>
<name>A0A9D5D6M4_9LILI</name>
<feature type="coiled-coil region" evidence="1">
    <location>
        <begin position="133"/>
        <end position="181"/>
    </location>
</feature>
<dbReference type="AlphaFoldDB" id="A0A9D5D6M4"/>
<dbReference type="GO" id="GO:0009959">
    <property type="term" value="P:negative gravitropism"/>
    <property type="evidence" value="ECO:0007669"/>
    <property type="project" value="InterPro"/>
</dbReference>
<gene>
    <name evidence="5" type="ORF">J5N97_003803</name>
</gene>
<dbReference type="OrthoDB" id="1915848at2759"/>
<accession>A0A9D5D6M4</accession>
<feature type="region of interest" description="Disordered" evidence="2">
    <location>
        <begin position="33"/>
        <end position="53"/>
    </location>
</feature>
<sequence length="422" mass="48266">MDTGSTRASKSSGMFLRISKLCKLRSVGVFSSTETRKPSHHESSSAVEEKKCDDSKEWKVHPRPLEETLEEFVISKLFSTISALKSAYVQLQQGHIPYEPRKLKAADELVVSELESLSELEHLYISKQKSKSLDVLVLEIQKHQEVLEELQSQIQARDAEILGLKWEIEELDCRNAEMKERVENVVCCMYRELSPSVFSDVFELAYKSIHDFTKPVISFMKASGWDLTRAASSIVGSVFFAEKSHKKYAFEAYICRPLLSGEDVQCLELDNLNRVMSFQDPFDALMEDPDSSYGKFCRSKYLQVIQPKLEGSFFSNLDQRRFVLNGGHPRTPFYQAFAKMARLVWCLRVMTCSFIPNAEVFYVNKGENYSEDFMESIVNSKINNGEERLEVGFTVIPGYKIGVNVIRCKVYLCRMTSSNDAH</sequence>
<dbReference type="InterPro" id="IPR006943">
    <property type="entry name" value="DUF641_pln"/>
</dbReference>
<keyword evidence="6" id="KW-1185">Reference proteome</keyword>
<evidence type="ECO:0000259" key="4">
    <source>
        <dbReference type="Pfam" id="PF24994"/>
    </source>
</evidence>
<evidence type="ECO:0008006" key="7">
    <source>
        <dbReference type="Google" id="ProtNLM"/>
    </source>
</evidence>
<dbReference type="EMBL" id="JAGGNH010000001">
    <property type="protein sequence ID" value="KAJ0985447.1"/>
    <property type="molecule type" value="Genomic_DNA"/>
</dbReference>
<dbReference type="InterPro" id="IPR040225">
    <property type="entry name" value="GIL1-like"/>
</dbReference>
<proteinExistence type="predicted"/>
<protein>
    <recommendedName>
        <fullName evidence="7">DUF641 domain-containing protein</fullName>
    </recommendedName>
</protein>
<keyword evidence="1" id="KW-0175">Coiled coil</keyword>
<dbReference type="Pfam" id="PF24994">
    <property type="entry name" value="GIL1_IRKI_C"/>
    <property type="match status" value="1"/>
</dbReference>
<feature type="compositionally biased region" description="Basic and acidic residues" evidence="2">
    <location>
        <begin position="34"/>
        <end position="53"/>
    </location>
</feature>
<organism evidence="5 6">
    <name type="scientific">Dioscorea zingiberensis</name>
    <dbReference type="NCBI Taxonomy" id="325984"/>
    <lineage>
        <taxon>Eukaryota</taxon>
        <taxon>Viridiplantae</taxon>
        <taxon>Streptophyta</taxon>
        <taxon>Embryophyta</taxon>
        <taxon>Tracheophyta</taxon>
        <taxon>Spermatophyta</taxon>
        <taxon>Magnoliopsida</taxon>
        <taxon>Liliopsida</taxon>
        <taxon>Dioscoreales</taxon>
        <taxon>Dioscoreaceae</taxon>
        <taxon>Dioscorea</taxon>
    </lineage>
</organism>
<comment type="caution">
    <text evidence="5">The sequence shown here is derived from an EMBL/GenBank/DDBJ whole genome shotgun (WGS) entry which is preliminary data.</text>
</comment>
<feature type="domain" description="DUF641" evidence="3">
    <location>
        <begin position="69"/>
        <end position="181"/>
    </location>
</feature>